<evidence type="ECO:0000313" key="3">
    <source>
        <dbReference type="EMBL" id="EAG2088417.1"/>
    </source>
</evidence>
<protein>
    <submittedName>
        <fullName evidence="5">ATPase</fullName>
    </submittedName>
    <submittedName>
        <fullName evidence="3">DUF87 domain-containing protein</fullName>
    </submittedName>
</protein>
<feature type="domain" description="Helicase HerA central" evidence="1">
    <location>
        <begin position="141"/>
        <end position="338"/>
    </location>
</feature>
<gene>
    <name evidence="3" type="ORF">BCZ21_14200</name>
    <name evidence="4" type="ORF">D4U23_14090</name>
    <name evidence="7" type="ORF">DCK61_15430</name>
    <name evidence="5" type="ORF">GHH22_14900</name>
    <name evidence="6" type="ORF">GHO09_13645</name>
    <name evidence="2" type="ORF">pA144_0070</name>
</gene>
<dbReference type="AlphaFoldDB" id="A0A142ECC6"/>
<organism evidence="2">
    <name type="scientific">Listeria monocytogenes</name>
    <dbReference type="NCBI Taxonomy" id="1639"/>
    <lineage>
        <taxon>Bacteria</taxon>
        <taxon>Bacillati</taxon>
        <taxon>Bacillota</taxon>
        <taxon>Bacilli</taxon>
        <taxon>Bacillales</taxon>
        <taxon>Listeriaceae</taxon>
        <taxon>Listeria</taxon>
    </lineage>
</organism>
<dbReference type="InterPro" id="IPR027417">
    <property type="entry name" value="P-loop_NTPase"/>
</dbReference>
<dbReference type="Proteomes" id="UP000840039">
    <property type="component" value="Unassembled WGS sequence"/>
</dbReference>
<dbReference type="EMBL" id="QDAY01000008">
    <property type="protein sequence ID" value="KAA9446588.1"/>
    <property type="molecule type" value="Genomic_DNA"/>
</dbReference>
<geneLocation type="plasmid" evidence="2">
    <name>pLmA144</name>
</geneLocation>
<evidence type="ECO:0000313" key="11">
    <source>
        <dbReference type="Proteomes" id="UP000840567"/>
    </source>
</evidence>
<dbReference type="Proteomes" id="UP000460224">
    <property type="component" value="Unassembled WGS sequence"/>
</dbReference>
<evidence type="ECO:0000313" key="2">
    <source>
        <dbReference type="EMBL" id="AMQ45814.1"/>
    </source>
</evidence>
<evidence type="ECO:0000313" key="5">
    <source>
        <dbReference type="EMBL" id="HAA8054426.1"/>
    </source>
</evidence>
<dbReference type="EMBL" id="AABAWE010000009">
    <property type="protein sequence ID" value="EAG2088417.1"/>
    <property type="molecule type" value="Genomic_DNA"/>
</dbReference>
<dbReference type="Gene3D" id="3.40.50.300">
    <property type="entry name" value="P-loop containing nucleotide triphosphate hydrolases"/>
    <property type="match status" value="2"/>
</dbReference>
<dbReference type="Proteomes" id="UP000840567">
    <property type="component" value="Unassembled WGS sequence"/>
</dbReference>
<evidence type="ECO:0000313" key="6">
    <source>
        <dbReference type="EMBL" id="HAA8491554.1"/>
    </source>
</evidence>
<dbReference type="InterPro" id="IPR008571">
    <property type="entry name" value="HerA-like"/>
</dbReference>
<proteinExistence type="predicted"/>
<dbReference type="PANTHER" id="PTHR42957:SF1">
    <property type="entry name" value="HELICASE MJ1565-RELATED"/>
    <property type="match status" value="1"/>
</dbReference>
<evidence type="ECO:0000259" key="1">
    <source>
        <dbReference type="Pfam" id="PF01935"/>
    </source>
</evidence>
<dbReference type="EMBL" id="AABEVT010000010">
    <property type="protein sequence ID" value="EAH0253523.1"/>
    <property type="molecule type" value="Genomic_DNA"/>
</dbReference>
<dbReference type="SUPFAM" id="SSF52540">
    <property type="entry name" value="P-loop containing nucleoside triphosphate hydrolases"/>
    <property type="match status" value="1"/>
</dbReference>
<sequence length="618" mass="70122">MNNRSIGRLILIKNSIVLAEVFNNIDNYINTLDETRFVGEIGTYVSIYELGRTLIAEVLSAESSRHISSAPLAKPNASRVISLRLIGEITNNEFFFGVSKMPLLYSEVHIVTNEELDIMLDVKNSEINVSDGNTRVATFSLGKSVLFSEYDVKVDLDKFFGYHSAIFGNTGAGKSNSIARIIQNIYLKSNYSALGSRLILIDSNGEYQKSFSKIIEENNNDIKCQFIKPLSDEDNFEVPIWLLSVDDWAILLNASEKTQIPVLRKTMEVVQIFFSDNSNSEDAKNHILASTIIAMLNSSESSPSKADKVSSLLSNFQTQSINLDTKINDEKTLRNSINVAYGKMDDIEKIISFLQSYVNFTQMEEFKFDQLVRFSPNNFLTAMKFAILYEGSLNSQRVQEYTAPLVSRMQSLVESSFSRIFNVTQFKNKESFFEKFLDNSNIVNIDISAMNDSMAEVLIRVLAKIILDYQKGHQKKADKPINLFIEEAHRYIKDNTLSHGTYDFDIFQRISKEGRKYGFLMCVSTQRPSDLSKTVVSQCSNFIVHRIQNPDDLNYISRMVPYIDRDTIDRLTYLQTGHALVFGSAIRIPMLTSFGEAIPNTDGNSAKISKKWYIEKNN</sequence>
<reference evidence="7 9" key="3">
    <citation type="submission" date="2018-04" db="EMBL/GenBank/DDBJ databases">
        <title>Genome Analysis of a Prevalent Clone of Listeria monocytogenes Sequence Type 87 in China.</title>
        <authorList>
            <person name="Wang Y."/>
        </authorList>
    </citation>
    <scope>NUCLEOTIDE SEQUENCE [LARGE SCALE GENOMIC DNA]</scope>
    <source>
        <strain evidence="7 9">ICDC_LM1523</strain>
    </source>
</reference>
<dbReference type="EMBL" id="DAAEEB010000014">
    <property type="protein sequence ID" value="HAA8054426.1"/>
    <property type="molecule type" value="Genomic_DNA"/>
</dbReference>
<dbReference type="RefSeq" id="WP_025370691.1">
    <property type="nucleotide sequence ID" value="NZ_BAAFVF010000023.1"/>
</dbReference>
<dbReference type="EMBL" id="DAAEQL010000010">
    <property type="protein sequence ID" value="HAA8491554.1"/>
    <property type="molecule type" value="Genomic_DNA"/>
</dbReference>
<evidence type="ECO:0000313" key="9">
    <source>
        <dbReference type="Proteomes" id="UP000460224"/>
    </source>
</evidence>
<reference evidence="3 8" key="4">
    <citation type="submission" date="2018-06" db="EMBL/GenBank/DDBJ databases">
        <authorList>
            <consortium name="GenomeTrakr: Next Generation Sequencing Network for Food Pathogen Tracability"/>
        </authorList>
    </citation>
    <scope>NUCLEOTIDE SEQUENCE [LARGE SCALE GENOMIC DNA]</scope>
    <source>
        <strain evidence="3 8">FLAG-54356</strain>
    </source>
</reference>
<evidence type="ECO:0000313" key="4">
    <source>
        <dbReference type="EMBL" id="EAH0253523.1"/>
    </source>
</evidence>
<name>A0A142ECC6_LISMN</name>
<dbReference type="EMBL" id="KU513859">
    <property type="protein sequence ID" value="AMQ45814.1"/>
    <property type="molecule type" value="Genomic_DNA"/>
</dbReference>
<dbReference type="PANTHER" id="PTHR42957">
    <property type="entry name" value="HELICASE MJ1565-RELATED"/>
    <property type="match status" value="1"/>
</dbReference>
<keyword evidence="2" id="KW-0614">Plasmid</keyword>
<dbReference type="Proteomes" id="UP000337746">
    <property type="component" value="Unassembled WGS sequence"/>
</dbReference>
<evidence type="ECO:0000313" key="7">
    <source>
        <dbReference type="EMBL" id="KAA9446588.1"/>
    </source>
</evidence>
<reference evidence="4 10" key="5">
    <citation type="submission" date="2019-04" db="EMBL/GenBank/DDBJ databases">
        <authorList>
            <person name="Ashton P.M."/>
            <person name="Dallman T."/>
            <person name="Nair S."/>
            <person name="De Pinna E."/>
            <person name="Peters T."/>
            <person name="Grant K."/>
        </authorList>
    </citation>
    <scope>NUCLEOTIDE SEQUENCE [LARGE SCALE GENOMIC DNA]</scope>
    <source>
        <strain evidence="4 10">406731</strain>
    </source>
</reference>
<reference evidence="5" key="6">
    <citation type="submission" date="2019-10" db="EMBL/GenBank/DDBJ databases">
        <authorList>
            <consortium name="NCBI Pathogen Detection Project"/>
        </authorList>
    </citation>
    <scope>NUCLEOTIDE SEQUENCE</scope>
    <source>
        <strain evidence="5">09CEB371LM</strain>
        <strain evidence="6">Sam_F526FDD3-C0F7-43DB-B204-E231FEF9C926</strain>
    </source>
</reference>
<evidence type="ECO:0000313" key="8">
    <source>
        <dbReference type="Proteomes" id="UP000337746"/>
    </source>
</evidence>
<reference evidence="5 11" key="2">
    <citation type="journal article" date="2018" name="Genome Biol.">
        <title>SKESA: strategic k-mer extension for scrupulous assemblies.</title>
        <authorList>
            <person name="Souvorov A."/>
            <person name="Agarwala R."/>
            <person name="Lipman D.J."/>
        </authorList>
    </citation>
    <scope>NUCLEOTIDE SEQUENCE [LARGE SCALE GENOMIC DNA]</scope>
    <source>
        <strain evidence="5">09CEB371LM</strain>
        <strain evidence="6">Sam_F526FDD3-C0F7-43DB-B204-E231FEF9C926</strain>
    </source>
</reference>
<dbReference type="InterPro" id="IPR002789">
    <property type="entry name" value="HerA_central"/>
</dbReference>
<dbReference type="Proteomes" id="UP000566597">
    <property type="component" value="Unassembled WGS sequence"/>
</dbReference>
<evidence type="ECO:0000313" key="10">
    <source>
        <dbReference type="Proteomes" id="UP000566597"/>
    </source>
</evidence>
<accession>A0A142ECC6</accession>
<dbReference type="Pfam" id="PF01935">
    <property type="entry name" value="DUF87"/>
    <property type="match status" value="1"/>
</dbReference>
<dbReference type="PATRIC" id="fig|1639.1043.peg.43"/>
<reference evidence="2" key="1">
    <citation type="submission" date="2016-01" db="EMBL/GenBank/DDBJ databases">
        <title>Whole Genome Sequence of Listeria monocytogenes Serovar 1/2a Strain IZSAM_Lm_15_17439_A144 responsible of a human outbreak in 2008.</title>
        <authorList>
            <person name="Orsini M."/>
            <person name="Ordinelli A."/>
            <person name="Cornacchia A."/>
            <person name="Acciari V."/>
            <person name="Centorame P."/>
            <person name="Torresi M."/>
            <person name="Pompei A."/>
            <person name="Camma C."/>
            <person name="Gattuso A."/>
            <person name="Gianfranceschi M."/>
            <person name="Pomilio F."/>
        </authorList>
    </citation>
    <scope>NUCLEOTIDE SEQUENCE</scope>
    <source>
        <strain evidence="2">IZSAM_Lm_15_17439_A144</strain>
        <plasmid evidence="2">pLmA144</plasmid>
    </source>
</reference>